<evidence type="ECO:0000256" key="5">
    <source>
        <dbReference type="SAM" id="Phobius"/>
    </source>
</evidence>
<keyword evidence="2 5" id="KW-0812">Transmembrane</keyword>
<evidence type="ECO:0000256" key="3">
    <source>
        <dbReference type="ARBA" id="ARBA00022989"/>
    </source>
</evidence>
<sequence length="238" mass="25471">MTPEHGHSPQEIAARLSAGSSNNYLKDMIYGGIDGGVTTFAIVAGVAGAGLSHGIIVTLGIANILADGFSMAASNYAGTKAEVDDRKRIIRIEERHIEHHREGELEELRQILAQRGLSGQVLDEATREISENKEKWVALMLTDEYGLTRDAPHPMRAALATFAAFLLAGSIPLIPFVTGMEPAFEISVLATLLTFFLIGTGKSRWSLSAWWWSGAETLLIGALAALIAYGVGGLFAHG</sequence>
<dbReference type="KEGG" id="rpon:G3256_14850"/>
<evidence type="ECO:0000313" key="7">
    <source>
        <dbReference type="Proteomes" id="UP000503308"/>
    </source>
</evidence>
<proteinExistence type="predicted"/>
<name>A0A858STT0_9RHOB</name>
<keyword evidence="7" id="KW-1185">Reference proteome</keyword>
<dbReference type="GO" id="GO:0005384">
    <property type="term" value="F:manganese ion transmembrane transporter activity"/>
    <property type="evidence" value="ECO:0007669"/>
    <property type="project" value="InterPro"/>
</dbReference>
<dbReference type="GO" id="GO:0030026">
    <property type="term" value="P:intracellular manganese ion homeostasis"/>
    <property type="evidence" value="ECO:0007669"/>
    <property type="project" value="InterPro"/>
</dbReference>
<dbReference type="Pfam" id="PF01988">
    <property type="entry name" value="VIT1"/>
    <property type="match status" value="1"/>
</dbReference>
<evidence type="ECO:0000256" key="4">
    <source>
        <dbReference type="ARBA" id="ARBA00023136"/>
    </source>
</evidence>
<evidence type="ECO:0000313" key="6">
    <source>
        <dbReference type="EMBL" id="QJF52359.1"/>
    </source>
</evidence>
<protein>
    <recommendedName>
        <fullName evidence="8">Integral membrane protein</fullName>
    </recommendedName>
</protein>
<feature type="transmembrane region" description="Helical" evidence="5">
    <location>
        <begin position="211"/>
        <end position="236"/>
    </location>
</feature>
<organism evidence="6 7">
    <name type="scientific">Roseobacter ponti</name>
    <dbReference type="NCBI Taxonomy" id="1891787"/>
    <lineage>
        <taxon>Bacteria</taxon>
        <taxon>Pseudomonadati</taxon>
        <taxon>Pseudomonadota</taxon>
        <taxon>Alphaproteobacteria</taxon>
        <taxon>Rhodobacterales</taxon>
        <taxon>Roseobacteraceae</taxon>
        <taxon>Roseobacter</taxon>
    </lineage>
</organism>
<dbReference type="InterPro" id="IPR008217">
    <property type="entry name" value="Ccc1_fam"/>
</dbReference>
<feature type="transmembrane region" description="Helical" evidence="5">
    <location>
        <begin position="40"/>
        <end position="66"/>
    </location>
</feature>
<keyword evidence="3 5" id="KW-1133">Transmembrane helix</keyword>
<feature type="transmembrane region" description="Helical" evidence="5">
    <location>
        <begin position="157"/>
        <end position="177"/>
    </location>
</feature>
<reference evidence="6 7" key="1">
    <citation type="submission" date="2020-02" db="EMBL/GenBank/DDBJ databases">
        <title>Genome sequence of Roseobacter ponti.</title>
        <authorList>
            <person name="Hollensteiner J."/>
            <person name="Schneider D."/>
            <person name="Poehlein A."/>
            <person name="Daniel R."/>
        </authorList>
    </citation>
    <scope>NUCLEOTIDE SEQUENCE [LARGE SCALE GENOMIC DNA]</scope>
    <source>
        <strain evidence="6 7">DSM 106830</strain>
    </source>
</reference>
<accession>A0A858STT0</accession>
<dbReference type="PANTHER" id="PTHR31851">
    <property type="entry name" value="FE(2+)/MN(2+) TRANSPORTER PCL1"/>
    <property type="match status" value="1"/>
</dbReference>
<evidence type="ECO:0000256" key="1">
    <source>
        <dbReference type="ARBA" id="ARBA00004127"/>
    </source>
</evidence>
<dbReference type="EMBL" id="CP048788">
    <property type="protein sequence ID" value="QJF52359.1"/>
    <property type="molecule type" value="Genomic_DNA"/>
</dbReference>
<gene>
    <name evidence="6" type="ORF">G3256_14850</name>
</gene>
<evidence type="ECO:0008006" key="8">
    <source>
        <dbReference type="Google" id="ProtNLM"/>
    </source>
</evidence>
<evidence type="ECO:0000256" key="2">
    <source>
        <dbReference type="ARBA" id="ARBA00022692"/>
    </source>
</evidence>
<keyword evidence="4 5" id="KW-0472">Membrane</keyword>
<dbReference type="Proteomes" id="UP000503308">
    <property type="component" value="Chromosome"/>
</dbReference>
<dbReference type="RefSeq" id="WP_169641578.1">
    <property type="nucleotide sequence ID" value="NZ_CP048788.1"/>
</dbReference>
<feature type="transmembrane region" description="Helical" evidence="5">
    <location>
        <begin position="183"/>
        <end position="199"/>
    </location>
</feature>
<comment type="subcellular location">
    <subcellularLocation>
        <location evidence="1">Endomembrane system</location>
        <topology evidence="1">Multi-pass membrane protein</topology>
    </subcellularLocation>
</comment>
<dbReference type="GO" id="GO:0012505">
    <property type="term" value="C:endomembrane system"/>
    <property type="evidence" value="ECO:0007669"/>
    <property type="project" value="UniProtKB-SubCell"/>
</dbReference>
<dbReference type="AlphaFoldDB" id="A0A858STT0"/>